<dbReference type="Proteomes" id="UP001519289">
    <property type="component" value="Unassembled WGS sequence"/>
</dbReference>
<evidence type="ECO:0000313" key="9">
    <source>
        <dbReference type="EMBL" id="MBP2016935.1"/>
    </source>
</evidence>
<dbReference type="HAMAP" id="MF_01974">
    <property type="entry name" value="MetAP_1"/>
    <property type="match status" value="1"/>
</dbReference>
<feature type="binding site" evidence="6">
    <location>
        <position position="168"/>
    </location>
    <ligand>
        <name>a divalent metal cation</name>
        <dbReference type="ChEBI" id="CHEBI:60240"/>
        <label>2</label>
        <note>catalytic</note>
    </ligand>
</feature>
<keyword evidence="3 6" id="KW-0645">Protease</keyword>
<evidence type="ECO:0000256" key="1">
    <source>
        <dbReference type="ARBA" id="ARBA00002521"/>
    </source>
</evidence>
<comment type="subunit">
    <text evidence="6">Monomer.</text>
</comment>
<dbReference type="EMBL" id="JAGGLG010000002">
    <property type="protein sequence ID" value="MBP2016935.1"/>
    <property type="molecule type" value="Genomic_DNA"/>
</dbReference>
<dbReference type="GO" id="GO:0004239">
    <property type="term" value="F:initiator methionyl aminopeptidase activity"/>
    <property type="evidence" value="ECO:0007669"/>
    <property type="project" value="UniProtKB-EC"/>
</dbReference>
<dbReference type="RefSeq" id="WP_209465093.1">
    <property type="nucleotide sequence ID" value="NZ_JAGGLG010000002.1"/>
</dbReference>
<evidence type="ECO:0000256" key="4">
    <source>
        <dbReference type="ARBA" id="ARBA00022723"/>
    </source>
</evidence>
<dbReference type="Gene3D" id="3.90.230.10">
    <property type="entry name" value="Creatinase/methionine aminopeptidase superfamily"/>
    <property type="match status" value="1"/>
</dbReference>
<accession>A0ABS4JPS1</accession>
<reference evidence="9 10" key="1">
    <citation type="submission" date="2021-03" db="EMBL/GenBank/DDBJ databases">
        <title>Genomic Encyclopedia of Type Strains, Phase IV (KMG-IV): sequencing the most valuable type-strain genomes for metagenomic binning, comparative biology and taxonomic classification.</title>
        <authorList>
            <person name="Goeker M."/>
        </authorList>
    </citation>
    <scope>NUCLEOTIDE SEQUENCE [LARGE SCALE GENOMIC DNA]</scope>
    <source>
        <strain evidence="9 10">DSM 27138</strain>
    </source>
</reference>
<comment type="catalytic activity">
    <reaction evidence="6 7">
        <text>Release of N-terminal amino acids, preferentially methionine, from peptides and arylamides.</text>
        <dbReference type="EC" id="3.4.11.18"/>
    </reaction>
</comment>
<dbReference type="PRINTS" id="PR00599">
    <property type="entry name" value="MAPEPTIDASE"/>
</dbReference>
<dbReference type="Pfam" id="PF00557">
    <property type="entry name" value="Peptidase_M24"/>
    <property type="match status" value="1"/>
</dbReference>
<feature type="binding site" evidence="6">
    <location>
        <position position="94"/>
    </location>
    <ligand>
        <name>a divalent metal cation</name>
        <dbReference type="ChEBI" id="CHEBI:60240"/>
        <label>1</label>
    </ligand>
</feature>
<gene>
    <name evidence="6" type="primary">map</name>
    <name evidence="9" type="ORF">J2Z79_000309</name>
</gene>
<evidence type="ECO:0000256" key="6">
    <source>
        <dbReference type="HAMAP-Rule" id="MF_01974"/>
    </source>
</evidence>
<feature type="binding site" evidence="6">
    <location>
        <position position="232"/>
    </location>
    <ligand>
        <name>a divalent metal cation</name>
        <dbReference type="ChEBI" id="CHEBI:60240"/>
        <label>1</label>
    </ligand>
</feature>
<feature type="binding site" evidence="6">
    <location>
        <position position="232"/>
    </location>
    <ligand>
        <name>a divalent metal cation</name>
        <dbReference type="ChEBI" id="CHEBI:60240"/>
        <label>2</label>
        <note>catalytic</note>
    </ligand>
</feature>
<feature type="binding site" evidence="6">
    <location>
        <position position="175"/>
    </location>
    <ligand>
        <name>substrate</name>
    </ligand>
</feature>
<feature type="binding site" evidence="6">
    <location>
        <position position="77"/>
    </location>
    <ligand>
        <name>substrate</name>
    </ligand>
</feature>
<comment type="caution">
    <text evidence="9">The sequence shown here is derived from an EMBL/GenBank/DDBJ whole genome shotgun (WGS) entry which is preliminary data.</text>
</comment>
<evidence type="ECO:0000256" key="3">
    <source>
        <dbReference type="ARBA" id="ARBA00022670"/>
    </source>
</evidence>
<keyword evidence="5 6" id="KW-0378">Hydrolase</keyword>
<feature type="binding site" evidence="6">
    <location>
        <position position="201"/>
    </location>
    <ligand>
        <name>a divalent metal cation</name>
        <dbReference type="ChEBI" id="CHEBI:60240"/>
        <label>2</label>
        <note>catalytic</note>
    </ligand>
</feature>
<comment type="cofactor">
    <cofactor evidence="6">
        <name>Co(2+)</name>
        <dbReference type="ChEBI" id="CHEBI:48828"/>
    </cofactor>
    <cofactor evidence="6">
        <name>Zn(2+)</name>
        <dbReference type="ChEBI" id="CHEBI:29105"/>
    </cofactor>
    <cofactor evidence="6">
        <name>Mn(2+)</name>
        <dbReference type="ChEBI" id="CHEBI:29035"/>
    </cofactor>
    <cofactor evidence="6">
        <name>Fe(2+)</name>
        <dbReference type="ChEBI" id="CHEBI:29033"/>
    </cofactor>
    <text evidence="6">Binds 2 divalent metal cations per subunit. Has a high-affinity and a low affinity metal-binding site. The true nature of the physiological cofactor is under debate. The enzyme is active with cobalt, zinc, manganese or divalent iron ions. Most likely, methionine aminopeptidases function as mononuclear Fe(2+)-metalloproteases under physiological conditions, and the catalytically relevant metal-binding site has been assigned to the histidine-containing high-affinity site.</text>
</comment>
<sequence>MIIRKTPRQIQQMKEAGRIVWHVHQELAKVIAPGITTRELDALAERLIRQAGGIPTFKGYHGYPGSICASVNEVVIHGIPGERALAEGDVIAIDLGVTYGGWVGDSAYTHPVGRVSPEAERLLEVTRNALEKAIARCYPGNRLGDVGHAVQSYVESQGFSVVRDFVGHGVGERMHEDPPVPNYGLPGTGVTLRPGMVLAIEPMVNAGTEEVRVLRDGWTVVTADGRYSAHFEHTVAITEDGPVILTKP</sequence>
<dbReference type="InterPro" id="IPR002467">
    <property type="entry name" value="Pept_M24A_MAP1"/>
</dbReference>
<keyword evidence="4 6" id="KW-0479">Metal-binding</keyword>
<feature type="domain" description="Peptidase M24" evidence="8">
    <location>
        <begin position="12"/>
        <end position="239"/>
    </location>
</feature>
<dbReference type="PANTHER" id="PTHR43330:SF27">
    <property type="entry name" value="METHIONINE AMINOPEPTIDASE"/>
    <property type="match status" value="1"/>
</dbReference>
<keyword evidence="2 6" id="KW-0031">Aminopeptidase</keyword>
<dbReference type="InterPro" id="IPR036005">
    <property type="entry name" value="Creatinase/aminopeptidase-like"/>
</dbReference>
<comment type="similarity">
    <text evidence="6">Belongs to the peptidase M24A family. Methionine aminopeptidase type 1 subfamily.</text>
</comment>
<proteinExistence type="inferred from homology"/>
<dbReference type="PROSITE" id="PS00680">
    <property type="entry name" value="MAP_1"/>
    <property type="match status" value="1"/>
</dbReference>
<dbReference type="NCBIfam" id="TIGR00500">
    <property type="entry name" value="met_pdase_I"/>
    <property type="match status" value="1"/>
</dbReference>
<evidence type="ECO:0000256" key="7">
    <source>
        <dbReference type="RuleBase" id="RU003653"/>
    </source>
</evidence>
<evidence type="ECO:0000256" key="2">
    <source>
        <dbReference type="ARBA" id="ARBA00022438"/>
    </source>
</evidence>
<name>A0ABS4JPS1_9FIRM</name>
<dbReference type="EC" id="3.4.11.18" evidence="6 7"/>
<dbReference type="InterPro" id="IPR001714">
    <property type="entry name" value="Pept_M24_MAP"/>
</dbReference>
<dbReference type="PANTHER" id="PTHR43330">
    <property type="entry name" value="METHIONINE AMINOPEPTIDASE"/>
    <property type="match status" value="1"/>
</dbReference>
<keyword evidence="10" id="KW-1185">Reference proteome</keyword>
<dbReference type="SUPFAM" id="SSF55920">
    <property type="entry name" value="Creatinase/aminopeptidase"/>
    <property type="match status" value="1"/>
</dbReference>
<organism evidence="9 10">
    <name type="scientific">Symbiobacterium terraclitae</name>
    <dbReference type="NCBI Taxonomy" id="557451"/>
    <lineage>
        <taxon>Bacteria</taxon>
        <taxon>Bacillati</taxon>
        <taxon>Bacillota</taxon>
        <taxon>Clostridia</taxon>
        <taxon>Eubacteriales</taxon>
        <taxon>Symbiobacteriaceae</taxon>
        <taxon>Symbiobacterium</taxon>
    </lineage>
</organism>
<evidence type="ECO:0000313" key="10">
    <source>
        <dbReference type="Proteomes" id="UP001519289"/>
    </source>
</evidence>
<dbReference type="CDD" id="cd01086">
    <property type="entry name" value="MetAP1"/>
    <property type="match status" value="1"/>
</dbReference>
<feature type="binding site" evidence="6">
    <location>
        <position position="105"/>
    </location>
    <ligand>
        <name>a divalent metal cation</name>
        <dbReference type="ChEBI" id="CHEBI:60240"/>
        <label>2</label>
        <note>catalytic</note>
    </ligand>
</feature>
<evidence type="ECO:0000259" key="8">
    <source>
        <dbReference type="Pfam" id="PF00557"/>
    </source>
</evidence>
<dbReference type="InterPro" id="IPR000994">
    <property type="entry name" value="Pept_M24"/>
</dbReference>
<comment type="function">
    <text evidence="1 6">Removes the N-terminal methionine from nascent proteins. The N-terminal methionine is often cleaved when the second residue in the primary sequence is small and uncharged (Met-Ala-, Cys, Gly, Pro, Ser, Thr, or Val). Requires deformylation of the N(alpha)-formylated initiator methionine before it can be hydrolyzed.</text>
</comment>
<evidence type="ECO:0000256" key="5">
    <source>
        <dbReference type="ARBA" id="ARBA00022801"/>
    </source>
</evidence>
<protein>
    <recommendedName>
        <fullName evidence="6 7">Methionine aminopeptidase</fullName>
        <shortName evidence="6">MAP</shortName>
        <shortName evidence="6">MetAP</shortName>
        <ecNumber evidence="6 7">3.4.11.18</ecNumber>
    </recommendedName>
    <alternativeName>
        <fullName evidence="6">Peptidase M</fullName>
    </alternativeName>
</protein>
<feature type="binding site" evidence="6">
    <location>
        <position position="105"/>
    </location>
    <ligand>
        <name>a divalent metal cation</name>
        <dbReference type="ChEBI" id="CHEBI:60240"/>
        <label>1</label>
    </ligand>
</feature>